<feature type="transmembrane region" description="Helical" evidence="2">
    <location>
        <begin position="58"/>
        <end position="78"/>
    </location>
</feature>
<reference evidence="3" key="1">
    <citation type="submission" date="2022-06" db="EMBL/GenBank/DDBJ databases">
        <title>Complete genome sequences of two strains of the flax pathogen Septoria linicola.</title>
        <authorList>
            <person name="Lapalu N."/>
            <person name="Simon A."/>
            <person name="Demenou B."/>
            <person name="Paumier D."/>
            <person name="Guillot M.-P."/>
            <person name="Gout L."/>
            <person name="Valade R."/>
        </authorList>
    </citation>
    <scope>NUCLEOTIDE SEQUENCE</scope>
    <source>
        <strain evidence="3">SE15195</strain>
    </source>
</reference>
<dbReference type="Proteomes" id="UP001056384">
    <property type="component" value="Chromosome 5"/>
</dbReference>
<feature type="region of interest" description="Disordered" evidence="1">
    <location>
        <begin position="1"/>
        <end position="49"/>
    </location>
</feature>
<feature type="compositionally biased region" description="Basic and acidic residues" evidence="1">
    <location>
        <begin position="25"/>
        <end position="39"/>
    </location>
</feature>
<evidence type="ECO:0000313" key="4">
    <source>
        <dbReference type="Proteomes" id="UP001056384"/>
    </source>
</evidence>
<keyword evidence="4" id="KW-1185">Reference proteome</keyword>
<evidence type="ECO:0000256" key="1">
    <source>
        <dbReference type="SAM" id="MobiDB-lite"/>
    </source>
</evidence>
<accession>A0A9Q9AQN3</accession>
<name>A0A9Q9AQN3_9PEZI</name>
<keyword evidence="2" id="KW-1133">Transmembrane helix</keyword>
<dbReference type="AlphaFoldDB" id="A0A9Q9AQN3"/>
<keyword evidence="2" id="KW-0472">Membrane</keyword>
<evidence type="ECO:0000313" key="3">
    <source>
        <dbReference type="EMBL" id="USW53659.1"/>
    </source>
</evidence>
<keyword evidence="2" id="KW-0812">Transmembrane</keyword>
<dbReference type="EMBL" id="CP099422">
    <property type="protein sequence ID" value="USW53659.1"/>
    <property type="molecule type" value="Genomic_DNA"/>
</dbReference>
<sequence length="125" mass="13414">MPSGGARDEYDEGRPESLTAPRTRSSSDFRQSIRTDTDKSSSYNKHPAKHPYQATMKLLSLLLALGATTITLASPILYTIGGIVGEARAVEARSSQKCTWDKDKRGAAGNLCYGPGVKNSDAGYC</sequence>
<gene>
    <name evidence="3" type="ORF">Slin15195_G069780</name>
</gene>
<organism evidence="3 4">
    <name type="scientific">Septoria linicola</name>
    <dbReference type="NCBI Taxonomy" id="215465"/>
    <lineage>
        <taxon>Eukaryota</taxon>
        <taxon>Fungi</taxon>
        <taxon>Dikarya</taxon>
        <taxon>Ascomycota</taxon>
        <taxon>Pezizomycotina</taxon>
        <taxon>Dothideomycetes</taxon>
        <taxon>Dothideomycetidae</taxon>
        <taxon>Mycosphaerellales</taxon>
        <taxon>Mycosphaerellaceae</taxon>
        <taxon>Septoria</taxon>
    </lineage>
</organism>
<evidence type="ECO:0000256" key="2">
    <source>
        <dbReference type="SAM" id="Phobius"/>
    </source>
</evidence>
<protein>
    <submittedName>
        <fullName evidence="3">Uncharacterized protein</fullName>
    </submittedName>
</protein>
<proteinExistence type="predicted"/>
<feature type="compositionally biased region" description="Basic and acidic residues" evidence="1">
    <location>
        <begin position="1"/>
        <end position="15"/>
    </location>
</feature>